<keyword evidence="9 10" id="KW-0998">Cell outer membrane</keyword>
<dbReference type="EMBL" id="VATY01000005">
    <property type="protein sequence ID" value="TMM53237.1"/>
    <property type="molecule type" value="Genomic_DNA"/>
</dbReference>
<dbReference type="InterPro" id="IPR012910">
    <property type="entry name" value="Plug_dom"/>
</dbReference>
<comment type="subcellular location">
    <subcellularLocation>
        <location evidence="1 10">Cell outer membrane</location>
        <topology evidence="1 10">Multi-pass membrane protein</topology>
    </subcellularLocation>
</comment>
<protein>
    <submittedName>
        <fullName evidence="14">TonB-dependent receptor</fullName>
    </submittedName>
</protein>
<evidence type="ECO:0000256" key="5">
    <source>
        <dbReference type="ARBA" id="ARBA00022729"/>
    </source>
</evidence>
<organism evidence="14 15">
    <name type="scientific">Maribacter algarum</name>
    <name type="common">ex Zhang et al. 2020</name>
    <dbReference type="NCBI Taxonomy" id="2578118"/>
    <lineage>
        <taxon>Bacteria</taxon>
        <taxon>Pseudomonadati</taxon>
        <taxon>Bacteroidota</taxon>
        <taxon>Flavobacteriia</taxon>
        <taxon>Flavobacteriales</taxon>
        <taxon>Flavobacteriaceae</taxon>
        <taxon>Maribacter</taxon>
    </lineage>
</organism>
<dbReference type="Gene3D" id="2.170.130.10">
    <property type="entry name" value="TonB-dependent receptor, plug domain"/>
    <property type="match status" value="1"/>
</dbReference>
<dbReference type="InterPro" id="IPR036942">
    <property type="entry name" value="Beta-barrel_TonB_sf"/>
</dbReference>
<feature type="domain" description="TonB-dependent receptor plug" evidence="13">
    <location>
        <begin position="50"/>
        <end position="154"/>
    </location>
</feature>
<dbReference type="Gene3D" id="2.40.170.20">
    <property type="entry name" value="TonB-dependent receptor, beta-barrel domain"/>
    <property type="match status" value="1"/>
</dbReference>
<comment type="similarity">
    <text evidence="10 11">Belongs to the TonB-dependent receptor family.</text>
</comment>
<gene>
    <name evidence="14" type="ORF">FEE95_19405</name>
</gene>
<dbReference type="Pfam" id="PF00593">
    <property type="entry name" value="TonB_dep_Rec_b-barrel"/>
    <property type="match status" value="1"/>
</dbReference>
<dbReference type="Proteomes" id="UP000310314">
    <property type="component" value="Unassembled WGS sequence"/>
</dbReference>
<sequence length="697" mass="78549">MNLNSVLTLVFIGVLRASVFGQEIPVQKDSVLIQDLDEVIVTATRTVRQLSSVPLPVTLISKKQLQKTGVIRLDEILNEQTGITTVADQSGFNGIQIQGISSDYVMILIDGVPLVGRSAGNFDLSRLAVGNIQQIEIVKGPSSSLYGSEALGGVVNIITEIPKEASLNGNVSYRFASFNTQDANLSIKQKFKKFGYSFYGNSLRSDGYDLRPEVEGQTVNPFENYTFNGQLFYNFSDQLKLFTSARYYMENQDVTLSVNDQLIEGLSDINDANAHIRLDSEINTKLQLQYEFYYTNYKASEELQNTVSNTLFSQNDYDQKLFRPEIRATYTVKSKNAITAGIGYSHENLDRTFFDQKVSFDSQYVYAQYDFYPWKKLNLILGARFDNHSEYQSQFSPKASLNFKLSDAISLKGSVGSGFKAPDFRQLYFDFTNAAVGYTVLGYNVAMDKVKALDSQGQLSDILFDLEDLETPLRAESSVGYNIGAGYTKAKVKLNFNLFRNDFKNLIDTRAIARKTNGQNVFSYANFDRIYTTGLELDAEYKLTDKLTLSGGYQLLYAKDKEKKVALERGEVFARDPKSLQTVALDNSDYFGLVNRSRHTANFKLFYEVPKWNFNTNLRINYRSKYGLFDGNGNGIIDTYDTTFVNGYALANLTLNKIFSDKYTLHLGANNLFDYQDAENIPGLAGIQLFTKINIQF</sequence>
<dbReference type="AlphaFoldDB" id="A0A5S3PGL1"/>
<feature type="domain" description="TonB-dependent receptor-like beta-barrel" evidence="12">
    <location>
        <begin position="191"/>
        <end position="672"/>
    </location>
</feature>
<dbReference type="InterPro" id="IPR037066">
    <property type="entry name" value="Plug_dom_sf"/>
</dbReference>
<evidence type="ECO:0000256" key="6">
    <source>
        <dbReference type="ARBA" id="ARBA00023077"/>
    </source>
</evidence>
<dbReference type="InterPro" id="IPR039426">
    <property type="entry name" value="TonB-dep_rcpt-like"/>
</dbReference>
<dbReference type="PANTHER" id="PTHR30069">
    <property type="entry name" value="TONB-DEPENDENT OUTER MEMBRANE RECEPTOR"/>
    <property type="match status" value="1"/>
</dbReference>
<keyword evidence="4 10" id="KW-0812">Transmembrane</keyword>
<keyword evidence="2 10" id="KW-0813">Transport</keyword>
<evidence type="ECO:0000256" key="1">
    <source>
        <dbReference type="ARBA" id="ARBA00004571"/>
    </source>
</evidence>
<dbReference type="OrthoDB" id="9764669at2"/>
<evidence type="ECO:0000256" key="10">
    <source>
        <dbReference type="PROSITE-ProRule" id="PRU01360"/>
    </source>
</evidence>
<dbReference type="GO" id="GO:0009279">
    <property type="term" value="C:cell outer membrane"/>
    <property type="evidence" value="ECO:0007669"/>
    <property type="project" value="UniProtKB-SubCell"/>
</dbReference>
<dbReference type="GO" id="GO:0044718">
    <property type="term" value="P:siderophore transmembrane transport"/>
    <property type="evidence" value="ECO:0007669"/>
    <property type="project" value="TreeGrafter"/>
</dbReference>
<evidence type="ECO:0000256" key="3">
    <source>
        <dbReference type="ARBA" id="ARBA00022452"/>
    </source>
</evidence>
<keyword evidence="7 10" id="KW-0472">Membrane</keyword>
<evidence type="ECO:0000256" key="4">
    <source>
        <dbReference type="ARBA" id="ARBA00022692"/>
    </source>
</evidence>
<dbReference type="InterPro" id="IPR000531">
    <property type="entry name" value="Beta-barrel_TonB"/>
</dbReference>
<evidence type="ECO:0000256" key="9">
    <source>
        <dbReference type="ARBA" id="ARBA00023237"/>
    </source>
</evidence>
<accession>A0A5S3PGL1</accession>
<dbReference type="PROSITE" id="PS52016">
    <property type="entry name" value="TONB_DEPENDENT_REC_3"/>
    <property type="match status" value="1"/>
</dbReference>
<evidence type="ECO:0000313" key="14">
    <source>
        <dbReference type="EMBL" id="TMM53237.1"/>
    </source>
</evidence>
<dbReference type="RefSeq" id="WP_138659697.1">
    <property type="nucleotide sequence ID" value="NZ_VATY01000005.1"/>
</dbReference>
<evidence type="ECO:0000259" key="12">
    <source>
        <dbReference type="Pfam" id="PF00593"/>
    </source>
</evidence>
<dbReference type="PANTHER" id="PTHR30069:SF29">
    <property type="entry name" value="HEMOGLOBIN AND HEMOGLOBIN-HAPTOGLOBIN-BINDING PROTEIN 1-RELATED"/>
    <property type="match status" value="1"/>
</dbReference>
<name>A0A5S3PGL1_9FLAO</name>
<evidence type="ECO:0000256" key="7">
    <source>
        <dbReference type="ARBA" id="ARBA00023136"/>
    </source>
</evidence>
<dbReference type="Pfam" id="PF07715">
    <property type="entry name" value="Plug"/>
    <property type="match status" value="1"/>
</dbReference>
<dbReference type="CDD" id="cd01347">
    <property type="entry name" value="ligand_gated_channel"/>
    <property type="match status" value="1"/>
</dbReference>
<dbReference type="GO" id="GO:0015344">
    <property type="term" value="F:siderophore uptake transmembrane transporter activity"/>
    <property type="evidence" value="ECO:0007669"/>
    <property type="project" value="TreeGrafter"/>
</dbReference>
<evidence type="ECO:0000313" key="15">
    <source>
        <dbReference type="Proteomes" id="UP000310314"/>
    </source>
</evidence>
<reference evidence="14 15" key="1">
    <citation type="submission" date="2019-05" db="EMBL/GenBank/DDBJ databases">
        <authorList>
            <person name="Zhang J.-Y."/>
            <person name="Feg X."/>
            <person name="Du Z.-J."/>
        </authorList>
    </citation>
    <scope>NUCLEOTIDE SEQUENCE [LARGE SCALE GENOMIC DNA]</scope>
    <source>
        <strain evidence="14 15">RZ26</strain>
    </source>
</reference>
<comment type="caution">
    <text evidence="14">The sequence shown here is derived from an EMBL/GenBank/DDBJ whole genome shotgun (WGS) entry which is preliminary data.</text>
</comment>
<keyword evidence="5" id="KW-0732">Signal</keyword>
<keyword evidence="6 11" id="KW-0798">TonB box</keyword>
<evidence type="ECO:0000256" key="11">
    <source>
        <dbReference type="RuleBase" id="RU003357"/>
    </source>
</evidence>
<dbReference type="SUPFAM" id="SSF56935">
    <property type="entry name" value="Porins"/>
    <property type="match status" value="1"/>
</dbReference>
<evidence type="ECO:0000259" key="13">
    <source>
        <dbReference type="Pfam" id="PF07715"/>
    </source>
</evidence>
<proteinExistence type="inferred from homology"/>
<keyword evidence="15" id="KW-1185">Reference proteome</keyword>
<keyword evidence="8 14" id="KW-0675">Receptor</keyword>
<evidence type="ECO:0000256" key="2">
    <source>
        <dbReference type="ARBA" id="ARBA00022448"/>
    </source>
</evidence>
<keyword evidence="3 10" id="KW-1134">Transmembrane beta strand</keyword>
<evidence type="ECO:0000256" key="8">
    <source>
        <dbReference type="ARBA" id="ARBA00023170"/>
    </source>
</evidence>